<sequence>MFLVSLLLWTAAPAESKLDLKPGWKAVGDGLKSEHATQAAAATDAHVFVVSSTTVAMYDRATGKLLAASKDKAEHLNSAFVWKGKVYCAHSNYPKTPETSEIRIYDPETNKLTIFHDFKTPPGSLVWNIHDGKNWWCCFAHYQADNAKTILVKYADGFKEVQRWTFPKTVVDDWDKMSASGGIWDGGTLLVSHHHYKVLYRLKVPTDGKELELVEALECPFPGQGIAADPKTGGLVGIDRGARRVVFAQKVK</sequence>
<organism evidence="1 2">
    <name type="scientific">Frigoriglobus tundricola</name>
    <dbReference type="NCBI Taxonomy" id="2774151"/>
    <lineage>
        <taxon>Bacteria</taxon>
        <taxon>Pseudomonadati</taxon>
        <taxon>Planctomycetota</taxon>
        <taxon>Planctomycetia</taxon>
        <taxon>Gemmatales</taxon>
        <taxon>Gemmataceae</taxon>
        <taxon>Frigoriglobus</taxon>
    </lineage>
</organism>
<name>A0A6M5YQ50_9BACT</name>
<proteinExistence type="predicted"/>
<dbReference type="AlphaFoldDB" id="A0A6M5YQ50"/>
<dbReference type="RefSeq" id="WP_171471805.1">
    <property type="nucleotide sequence ID" value="NZ_CP053452.2"/>
</dbReference>
<dbReference type="Gene3D" id="2.130.10.10">
    <property type="entry name" value="YVTN repeat-like/Quinoprotein amine dehydrogenase"/>
    <property type="match status" value="1"/>
</dbReference>
<dbReference type="SUPFAM" id="SSF50998">
    <property type="entry name" value="Quinoprotein alcohol dehydrogenase-like"/>
    <property type="match status" value="1"/>
</dbReference>
<evidence type="ECO:0000313" key="2">
    <source>
        <dbReference type="Proteomes" id="UP000503447"/>
    </source>
</evidence>
<dbReference type="EMBL" id="CP053452">
    <property type="protein sequence ID" value="QJW96169.1"/>
    <property type="molecule type" value="Genomic_DNA"/>
</dbReference>
<dbReference type="KEGG" id="ftj:FTUN_3725"/>
<protein>
    <submittedName>
        <fullName evidence="1">C-compound and carbohydrate metabolism</fullName>
    </submittedName>
</protein>
<reference evidence="2" key="1">
    <citation type="submission" date="2020-05" db="EMBL/GenBank/DDBJ databases">
        <title>Frigoriglobus tundricola gen. nov., sp. nov., a psychrotolerant cellulolytic planctomycete of the family Gemmataceae with two divergent copies of 16S rRNA gene.</title>
        <authorList>
            <person name="Kulichevskaya I.S."/>
            <person name="Ivanova A.A."/>
            <person name="Naumoff D.G."/>
            <person name="Beletsky A.V."/>
            <person name="Rijpstra W.I.C."/>
            <person name="Sinninghe Damste J.S."/>
            <person name="Mardanov A.V."/>
            <person name="Ravin N.V."/>
            <person name="Dedysh S.N."/>
        </authorList>
    </citation>
    <scope>NUCLEOTIDE SEQUENCE [LARGE SCALE GENOMIC DNA]</scope>
    <source>
        <strain evidence="2">PL17</strain>
    </source>
</reference>
<dbReference type="Proteomes" id="UP000503447">
    <property type="component" value="Chromosome"/>
</dbReference>
<gene>
    <name evidence="1" type="ORF">FTUN_3725</name>
</gene>
<dbReference type="InterPro" id="IPR011047">
    <property type="entry name" value="Quinoprotein_ADH-like_sf"/>
</dbReference>
<keyword evidence="2" id="KW-1185">Reference proteome</keyword>
<accession>A0A6M5YQ50</accession>
<evidence type="ECO:0000313" key="1">
    <source>
        <dbReference type="EMBL" id="QJW96169.1"/>
    </source>
</evidence>
<dbReference type="InterPro" id="IPR015943">
    <property type="entry name" value="WD40/YVTN_repeat-like_dom_sf"/>
</dbReference>